<dbReference type="PANTHER" id="PTHR43004">
    <property type="entry name" value="TRK SYSTEM POTASSIUM UPTAKE PROTEIN"/>
    <property type="match status" value="1"/>
</dbReference>
<comment type="caution">
    <text evidence="7">The sequence shown here is derived from an EMBL/GenBank/DDBJ whole genome shotgun (WGS) entry which is preliminary data.</text>
</comment>
<feature type="domain" description="FAD-binding" evidence="5">
    <location>
        <begin position="9"/>
        <end position="401"/>
    </location>
</feature>
<evidence type="ECO:0008006" key="9">
    <source>
        <dbReference type="Google" id="ProtNLM"/>
    </source>
</evidence>
<dbReference type="SUPFAM" id="SSF52833">
    <property type="entry name" value="Thioredoxin-like"/>
    <property type="match status" value="1"/>
</dbReference>
<name>A0AA39R2L1_9LECA</name>
<keyword evidence="2" id="KW-0285">Flavoprotein</keyword>
<keyword evidence="3" id="KW-0274">FAD</keyword>
<dbReference type="InterPro" id="IPR038220">
    <property type="entry name" value="PHOX_C_sf"/>
</dbReference>
<dbReference type="EMBL" id="JAFEKC020000009">
    <property type="protein sequence ID" value="KAK0512679.1"/>
    <property type="molecule type" value="Genomic_DNA"/>
</dbReference>
<dbReference type="Gene3D" id="3.40.30.20">
    <property type="match status" value="1"/>
</dbReference>
<evidence type="ECO:0000256" key="2">
    <source>
        <dbReference type="ARBA" id="ARBA00022630"/>
    </source>
</evidence>
<dbReference type="Pfam" id="PF01494">
    <property type="entry name" value="FAD_binding_3"/>
    <property type="match status" value="1"/>
</dbReference>
<dbReference type="AlphaFoldDB" id="A0AA39R2L1"/>
<organism evidence="7 8">
    <name type="scientific">Cladonia borealis</name>
    <dbReference type="NCBI Taxonomy" id="184061"/>
    <lineage>
        <taxon>Eukaryota</taxon>
        <taxon>Fungi</taxon>
        <taxon>Dikarya</taxon>
        <taxon>Ascomycota</taxon>
        <taxon>Pezizomycotina</taxon>
        <taxon>Lecanoromycetes</taxon>
        <taxon>OSLEUM clade</taxon>
        <taxon>Lecanoromycetidae</taxon>
        <taxon>Lecanorales</taxon>
        <taxon>Lecanorineae</taxon>
        <taxon>Cladoniaceae</taxon>
        <taxon>Cladonia</taxon>
    </lineage>
</organism>
<evidence type="ECO:0000259" key="6">
    <source>
        <dbReference type="Pfam" id="PF07976"/>
    </source>
</evidence>
<dbReference type="InterPro" id="IPR036249">
    <property type="entry name" value="Thioredoxin-like_sf"/>
</dbReference>
<evidence type="ECO:0000256" key="3">
    <source>
        <dbReference type="ARBA" id="ARBA00022827"/>
    </source>
</evidence>
<keyword evidence="4" id="KW-0560">Oxidoreductase</keyword>
<evidence type="ECO:0000313" key="7">
    <source>
        <dbReference type="EMBL" id="KAK0512679.1"/>
    </source>
</evidence>
<dbReference type="Pfam" id="PF07976">
    <property type="entry name" value="Phe_hydrox_dim"/>
    <property type="match status" value="1"/>
</dbReference>
<evidence type="ECO:0000259" key="5">
    <source>
        <dbReference type="Pfam" id="PF01494"/>
    </source>
</evidence>
<reference evidence="7" key="1">
    <citation type="submission" date="2023-03" db="EMBL/GenBank/DDBJ databases">
        <title>Complete genome of Cladonia borealis.</title>
        <authorList>
            <person name="Park H."/>
        </authorList>
    </citation>
    <scope>NUCLEOTIDE SEQUENCE</scope>
    <source>
        <strain evidence="7">ANT050790</strain>
    </source>
</reference>
<dbReference type="Gene3D" id="3.30.9.10">
    <property type="entry name" value="D-Amino Acid Oxidase, subunit A, domain 2"/>
    <property type="match status" value="1"/>
</dbReference>
<comment type="similarity">
    <text evidence="1">Belongs to the PheA/TfdB FAD monooxygenase family.</text>
</comment>
<dbReference type="PRINTS" id="PR00420">
    <property type="entry name" value="RNGMNOXGNASE"/>
</dbReference>
<proteinExistence type="inferred from homology"/>
<dbReference type="SUPFAM" id="SSF54373">
    <property type="entry name" value="FAD-linked reductases, C-terminal domain"/>
    <property type="match status" value="1"/>
</dbReference>
<dbReference type="SUPFAM" id="SSF51905">
    <property type="entry name" value="FAD/NAD(P)-binding domain"/>
    <property type="match status" value="1"/>
</dbReference>
<sequence>MASAKISHTDLLIIGAGPSGMMAAAWASQYNIKTRVIDKNHARISKGQADGLQVRTLEIFDSFGVVDEVWNRGYRDSEMCTWLSDGENGIHRSQRVLLQKVGISRYTSVAINQAVIEQTFLDLVSQKGRFHVERNMLPECLSLIESHPDDKDCYPINITVRHLHNPSPLRAPNGTGKDTRSHVQIKEDEDSDAAKEQQTGNAEAIESINAKYLLACDGAHSWTRRQLGLVMEGEQTDYVWGVIDIIPLTDFPDIRTACAIHSSTAGSILNIPREDRINRLYIQLGLEDNSNNRANINPRTMIETARKIMAPYTIDYKYCDWWSLYKIGQRISPKFSVSNRVFLAGDAVHTHSPKLGQGMNVSMQDAYNIGWKLGAVLTGTAKPSILSTYETERRQVALELLNADREVTRFYARNVHKTPSTPAAANGSEPETTNTPNFKLIRENLHAFLAGVGITYPPSILTSSQTTSPHALHIPLGARLPSHKILNQASARPIHLATLLPSNSHFRILIFSGNILSPSQASLIQNLTTPLESLIQKYPPSTIDILTIHSSPRTSVSIFDFPPFFRGPFDEVLGWDYDRIFVDDIAAHDSECGSAYQRLGIDKEKGCLVGVRPDQHVGWVGALGDVEGLGTWLGGFLVAKV</sequence>
<dbReference type="PANTHER" id="PTHR43004:SF20">
    <property type="entry name" value="2-MONOOXYGENASE, PUTATIVE (AFU_ORTHOLOGUE AFUA_1G13660)-RELATED"/>
    <property type="match status" value="1"/>
</dbReference>
<keyword evidence="8" id="KW-1185">Reference proteome</keyword>
<dbReference type="GO" id="GO:0016709">
    <property type="term" value="F:oxidoreductase activity, acting on paired donors, with incorporation or reduction of molecular oxygen, NAD(P)H as one donor, and incorporation of one atom of oxygen"/>
    <property type="evidence" value="ECO:0007669"/>
    <property type="project" value="UniProtKB-ARBA"/>
</dbReference>
<gene>
    <name evidence="7" type="ORF">JMJ35_004696</name>
</gene>
<feature type="domain" description="Phenol hydroxylase-like C-terminal dimerisation" evidence="6">
    <location>
        <begin position="454"/>
        <end position="639"/>
    </location>
</feature>
<evidence type="ECO:0000256" key="4">
    <source>
        <dbReference type="ARBA" id="ARBA00023002"/>
    </source>
</evidence>
<dbReference type="InterPro" id="IPR036188">
    <property type="entry name" value="FAD/NAD-bd_sf"/>
</dbReference>
<dbReference type="CDD" id="cd02979">
    <property type="entry name" value="PHOX_C"/>
    <property type="match status" value="1"/>
</dbReference>
<protein>
    <recommendedName>
        <fullName evidence="9">Phenol 2-monooxygenase</fullName>
    </recommendedName>
</protein>
<dbReference type="InterPro" id="IPR012941">
    <property type="entry name" value="Phe_hydrox_C_dim_dom"/>
</dbReference>
<dbReference type="Gene3D" id="3.50.50.60">
    <property type="entry name" value="FAD/NAD(P)-binding domain"/>
    <property type="match status" value="1"/>
</dbReference>
<evidence type="ECO:0000256" key="1">
    <source>
        <dbReference type="ARBA" id="ARBA00007801"/>
    </source>
</evidence>
<dbReference type="InterPro" id="IPR002938">
    <property type="entry name" value="FAD-bd"/>
</dbReference>
<dbReference type="Proteomes" id="UP001166286">
    <property type="component" value="Unassembled WGS sequence"/>
</dbReference>
<dbReference type="InterPro" id="IPR050641">
    <property type="entry name" value="RIFMO-like"/>
</dbReference>
<accession>A0AA39R2L1</accession>
<dbReference type="GO" id="GO:0071949">
    <property type="term" value="F:FAD binding"/>
    <property type="evidence" value="ECO:0007669"/>
    <property type="project" value="InterPro"/>
</dbReference>
<evidence type="ECO:0000313" key="8">
    <source>
        <dbReference type="Proteomes" id="UP001166286"/>
    </source>
</evidence>